<accession>A0ABV3N3J4</accession>
<gene>
    <name evidence="1" type="ORF">ABW286_14565</name>
</gene>
<dbReference type="RefSeq" id="WP_367167920.1">
    <property type="nucleotide sequence ID" value="NZ_JBFKZN010000007.1"/>
</dbReference>
<evidence type="ECO:0000313" key="2">
    <source>
        <dbReference type="Proteomes" id="UP001554567"/>
    </source>
</evidence>
<name>A0ABV3N3J4_9GAMM</name>
<proteinExistence type="predicted"/>
<reference evidence="1 2" key="1">
    <citation type="submission" date="2024-07" db="EMBL/GenBank/DDBJ databases">
        <authorList>
            <person name="Dulla G.F.J."/>
            <person name="Delorm J.G."/>
        </authorList>
    </citation>
    <scope>NUCLEOTIDE SEQUENCE [LARGE SCALE GENOMIC DNA]</scope>
    <source>
        <strain evidence="1 2">JGD 233</strain>
    </source>
</reference>
<evidence type="ECO:0000313" key="1">
    <source>
        <dbReference type="EMBL" id="MEW5290390.1"/>
    </source>
</evidence>
<dbReference type="Proteomes" id="UP001554567">
    <property type="component" value="Unassembled WGS sequence"/>
</dbReference>
<comment type="caution">
    <text evidence="1">The sequence shown here is derived from an EMBL/GenBank/DDBJ whole genome shotgun (WGS) entry which is preliminary data.</text>
</comment>
<sequence length="101" mass="11115">MKVRRFNDGDEVVLLRVFFSAVRDIASGDYSAEQTEAWAAARQVIIWFENDPSPCQPFLMAGKNGVVITLTQPQTNPYSCWPGTPGQQALSRQISAIIIAG</sequence>
<protein>
    <submittedName>
        <fullName evidence="1">Uncharacterized protein</fullName>
    </submittedName>
</protein>
<dbReference type="EMBL" id="JBFKZN010000007">
    <property type="protein sequence ID" value="MEW5290390.1"/>
    <property type="molecule type" value="Genomic_DNA"/>
</dbReference>
<keyword evidence="2" id="KW-1185">Reference proteome</keyword>
<organism evidence="1 2">
    <name type="scientific">Erwinia papayae</name>
    <dbReference type="NCBI Taxonomy" id="206499"/>
    <lineage>
        <taxon>Bacteria</taxon>
        <taxon>Pseudomonadati</taxon>
        <taxon>Pseudomonadota</taxon>
        <taxon>Gammaproteobacteria</taxon>
        <taxon>Enterobacterales</taxon>
        <taxon>Erwiniaceae</taxon>
        <taxon>Erwinia</taxon>
    </lineage>
</organism>